<feature type="transmembrane region" description="Helical" evidence="1">
    <location>
        <begin position="419"/>
        <end position="440"/>
    </location>
</feature>
<evidence type="ECO:0000256" key="1">
    <source>
        <dbReference type="SAM" id="Phobius"/>
    </source>
</evidence>
<reference evidence="3" key="1">
    <citation type="submission" date="2022-04" db="EMBL/GenBank/DDBJ databases">
        <title>Lysobacter sp. CAU 1642 isolated from sea sand.</title>
        <authorList>
            <person name="Kim W."/>
        </authorList>
    </citation>
    <scope>NUCLEOTIDE SEQUENCE</scope>
    <source>
        <strain evidence="3">CAU 1642</strain>
    </source>
</reference>
<organism evidence="3 4">
    <name type="scientific">Pseudomarimonas salicorniae</name>
    <dbReference type="NCBI Taxonomy" id="2933270"/>
    <lineage>
        <taxon>Bacteria</taxon>
        <taxon>Pseudomonadati</taxon>
        <taxon>Pseudomonadota</taxon>
        <taxon>Gammaproteobacteria</taxon>
        <taxon>Lysobacterales</taxon>
        <taxon>Lysobacteraceae</taxon>
        <taxon>Pseudomarimonas</taxon>
    </lineage>
</organism>
<proteinExistence type="predicted"/>
<keyword evidence="1" id="KW-0812">Transmembrane</keyword>
<gene>
    <name evidence="3" type="ORF">M0G41_08660</name>
</gene>
<dbReference type="InterPro" id="IPR025060">
    <property type="entry name" value="DUF3999"/>
</dbReference>
<feature type="signal peptide" evidence="2">
    <location>
        <begin position="1"/>
        <end position="19"/>
    </location>
</feature>
<evidence type="ECO:0000313" key="3">
    <source>
        <dbReference type="EMBL" id="MCK7593739.1"/>
    </source>
</evidence>
<comment type="caution">
    <text evidence="3">The sequence shown here is derived from an EMBL/GenBank/DDBJ whole genome shotgun (WGS) entry which is preliminary data.</text>
</comment>
<feature type="chain" id="PRO_5045208036" evidence="2">
    <location>
        <begin position="20"/>
        <end position="449"/>
    </location>
</feature>
<dbReference type="Proteomes" id="UP001431449">
    <property type="component" value="Unassembled WGS sequence"/>
</dbReference>
<dbReference type="EMBL" id="JALNMH010000006">
    <property type="protein sequence ID" value="MCK7593739.1"/>
    <property type="molecule type" value="Genomic_DNA"/>
</dbReference>
<keyword evidence="1" id="KW-0472">Membrane</keyword>
<dbReference type="Pfam" id="PF13163">
    <property type="entry name" value="DUF3999"/>
    <property type="match status" value="1"/>
</dbReference>
<protein>
    <submittedName>
        <fullName evidence="3">DUF3999 domain-containing protein</fullName>
    </submittedName>
</protein>
<name>A0ABT0GGS4_9GAMM</name>
<evidence type="ECO:0000256" key="2">
    <source>
        <dbReference type="SAM" id="SignalP"/>
    </source>
</evidence>
<evidence type="ECO:0000313" key="4">
    <source>
        <dbReference type="Proteomes" id="UP001431449"/>
    </source>
</evidence>
<accession>A0ABT0GGS4</accession>
<dbReference type="RefSeq" id="WP_248207949.1">
    <property type="nucleotide sequence ID" value="NZ_JALNMH010000006.1"/>
</dbReference>
<sequence length="449" mass="48863">MRMSGAALLLAVAAGQATAEDYAWQWPIELPRPEEPAYELLLSEEVYASLADPLLRDLQVVDAAGAAQPTAMQPARQRPAGPARLEAVPWFLLPAEGLAAGDLPGGRFESAGVALSWKLPEARDAAAPELLLDLSDLPEDARAILVEPAVESGPWRARIEVLSSQDLQQWSRVAPPTALYRLEQGGHQLALLRIDLQRSPQRYLRLRHVSGSQGGAISGLQVERRVAAAAEPEPLRWLRLTAVVGQGGDRHFEFSLPGPMRIEAWTLDAGEGNWLLQARLASRGMDGREWRPRGQGEVYRWEVDGERLSSPEGVVAPTRDREWRIELVEARGSAPPALVLGYRPDRLLFLPESPPPYRLLAGSGDARRTDAPTRAVLAAIRQQRGEEWAPVEAVLGTRTELAGAAALEPTRAPPDWRRALLWAVLIAVAGSVIVIALKLLRQPGSPGNG</sequence>
<keyword evidence="2" id="KW-0732">Signal</keyword>
<keyword evidence="4" id="KW-1185">Reference proteome</keyword>
<keyword evidence="1" id="KW-1133">Transmembrane helix</keyword>